<feature type="domain" description="GST C-terminal" evidence="6">
    <location>
        <begin position="109"/>
        <end position="248"/>
    </location>
</feature>
<dbReference type="InterPro" id="IPR004046">
    <property type="entry name" value="GST_C"/>
</dbReference>
<dbReference type="FunFam" id="1.20.1050.10:FF:000023">
    <property type="entry name" value="Probable glutathione S-transferase GSTU6"/>
    <property type="match status" value="3"/>
</dbReference>
<evidence type="ECO:0000313" key="7">
    <source>
        <dbReference type="EnsemblPlants" id="ONIVA10G18330.1"/>
    </source>
</evidence>
<dbReference type="Gene3D" id="1.20.1050.10">
    <property type="match status" value="4"/>
</dbReference>
<dbReference type="SFLD" id="SFLDG01152">
    <property type="entry name" value="Main.3:_Omega-_and_Tau-like"/>
    <property type="match status" value="3"/>
</dbReference>
<dbReference type="CDD" id="cd03058">
    <property type="entry name" value="GST_N_Tau"/>
    <property type="match status" value="3"/>
</dbReference>
<keyword evidence="8" id="KW-1185">Reference proteome</keyword>
<feature type="domain" description="GST N-terminal" evidence="5">
    <location>
        <begin position="624"/>
        <end position="703"/>
    </location>
</feature>
<dbReference type="InterPro" id="IPR045073">
    <property type="entry name" value="Omega/Tau-like"/>
</dbReference>
<dbReference type="CDD" id="cd03185">
    <property type="entry name" value="GST_C_Tau"/>
    <property type="match status" value="3"/>
</dbReference>
<feature type="domain" description="GST N-terminal" evidence="5">
    <location>
        <begin position="283"/>
        <end position="362"/>
    </location>
</feature>
<feature type="domain" description="GST C-terminal" evidence="6">
    <location>
        <begin position="367"/>
        <end position="503"/>
    </location>
</feature>
<comment type="catalytic activity">
    <reaction evidence="4">
        <text>RX + glutathione = an S-substituted glutathione + a halide anion + H(+)</text>
        <dbReference type="Rhea" id="RHEA:16437"/>
        <dbReference type="ChEBI" id="CHEBI:15378"/>
        <dbReference type="ChEBI" id="CHEBI:16042"/>
        <dbReference type="ChEBI" id="CHEBI:17792"/>
        <dbReference type="ChEBI" id="CHEBI:57925"/>
        <dbReference type="ChEBI" id="CHEBI:90779"/>
        <dbReference type="EC" id="2.5.1.18"/>
    </reaction>
</comment>
<accession>A0A0E0IVE3</accession>
<evidence type="ECO:0000256" key="4">
    <source>
        <dbReference type="ARBA" id="ARBA00047960"/>
    </source>
</evidence>
<dbReference type="SUPFAM" id="SSF47616">
    <property type="entry name" value="GST C-terminal domain-like"/>
    <property type="match status" value="4"/>
</dbReference>
<dbReference type="Pfam" id="PF13417">
    <property type="entry name" value="GST_N_3"/>
    <property type="match status" value="1"/>
</dbReference>
<dbReference type="EC" id="2.5.1.18" evidence="1"/>
<name>A0A0E0IVE3_ORYNI</name>
<dbReference type="FunFam" id="3.40.30.10:FF:000044">
    <property type="entry name" value="Glutathione S-transferase GSTU6"/>
    <property type="match status" value="3"/>
</dbReference>
<comment type="similarity">
    <text evidence="3">Belongs to the GST superfamily. Tau family.</text>
</comment>
<evidence type="ECO:0000259" key="5">
    <source>
        <dbReference type="PROSITE" id="PS50404"/>
    </source>
</evidence>
<dbReference type="Pfam" id="PF13410">
    <property type="entry name" value="GST_C_2"/>
    <property type="match status" value="3"/>
</dbReference>
<dbReference type="InterPro" id="IPR036282">
    <property type="entry name" value="Glutathione-S-Trfase_C_sf"/>
</dbReference>
<evidence type="ECO:0000259" key="6">
    <source>
        <dbReference type="PROSITE" id="PS50405"/>
    </source>
</evidence>
<dbReference type="Gramene" id="ONIVA10G18330.1">
    <property type="protein sequence ID" value="ONIVA10G18330.1"/>
    <property type="gene ID" value="ONIVA10G18330"/>
</dbReference>
<reference evidence="7" key="2">
    <citation type="submission" date="2018-04" db="EMBL/GenBank/DDBJ databases">
        <title>OnivRS2 (Oryza nivara Reference Sequence Version 2).</title>
        <authorList>
            <person name="Zhang J."/>
            <person name="Kudrna D."/>
            <person name="Lee S."/>
            <person name="Talag J."/>
            <person name="Rajasekar S."/>
            <person name="Welchert J."/>
            <person name="Hsing Y.-I."/>
            <person name="Wing R.A."/>
        </authorList>
    </citation>
    <scope>NUCLEOTIDE SEQUENCE [LARGE SCALE GENOMIC DNA]</scope>
</reference>
<dbReference type="PANTHER" id="PTHR11260:SF476">
    <property type="entry name" value="OS10G0530500 PROTEIN"/>
    <property type="match status" value="1"/>
</dbReference>
<protein>
    <recommendedName>
        <fullName evidence="1">glutathione transferase</fullName>
        <ecNumber evidence="1">2.5.1.18</ecNumber>
    </recommendedName>
</protein>
<dbReference type="Pfam" id="PF02798">
    <property type="entry name" value="GST_N"/>
    <property type="match status" value="2"/>
</dbReference>
<keyword evidence="2" id="KW-0808">Transferase</keyword>
<proteinExistence type="inferred from homology"/>
<evidence type="ECO:0000313" key="8">
    <source>
        <dbReference type="Proteomes" id="UP000006591"/>
    </source>
</evidence>
<evidence type="ECO:0000256" key="3">
    <source>
        <dbReference type="ARBA" id="ARBA00025743"/>
    </source>
</evidence>
<dbReference type="HOGENOM" id="CLU_011226_23_2_1"/>
<feature type="domain" description="GST C-terminal" evidence="6">
    <location>
        <begin position="713"/>
        <end position="847"/>
    </location>
</feature>
<dbReference type="InterPro" id="IPR045074">
    <property type="entry name" value="GST_C_Tau"/>
</dbReference>
<dbReference type="InterPro" id="IPR004045">
    <property type="entry name" value="Glutathione_S-Trfase_N"/>
</dbReference>
<feature type="domain" description="GST N-terminal" evidence="5">
    <location>
        <begin position="23"/>
        <end position="102"/>
    </location>
</feature>
<dbReference type="EnsemblPlants" id="ONIVA10G18330.1">
    <property type="protein sequence ID" value="ONIVA10G18330.1"/>
    <property type="gene ID" value="ONIVA10G18330"/>
</dbReference>
<dbReference type="AlphaFoldDB" id="A0A0E0IVE3"/>
<dbReference type="PROSITE" id="PS50404">
    <property type="entry name" value="GST_NTER"/>
    <property type="match status" value="3"/>
</dbReference>
<dbReference type="InterPro" id="IPR036249">
    <property type="entry name" value="Thioredoxin-like_sf"/>
</dbReference>
<dbReference type="GO" id="GO:0004364">
    <property type="term" value="F:glutathione transferase activity"/>
    <property type="evidence" value="ECO:0007669"/>
    <property type="project" value="UniProtKB-EC"/>
</dbReference>
<sequence>MTLESLRCSAQELILRPEMAGGDELNLLGTWPSSFVTRVQIAVGLKGLSFEYAEEDLNNKSELLLSSNPVHKKVPVLIHDGKPISESQIILQYIDEAFNFNGAFLLSADLYERAVARFWAAYIDDKFVASWVPMIMGKTEEEKAEAMKKTIVAVEILEGAPKDTSKGKPFFGGDTVGLVDIMLGALNSWMKATEVLTGAKIFDPSKTPLLATWAERFNELDATKEVLPDVDGVVEYAKMWQAEHQPALIKHPSRQQNTIQTIRVSSPPSLSFTARTEDMAGGDELKLLGAFPSAYVTRVELALGFKGLSYEYVKEDLANKSELLLSSNPVHKKIPVLIHNGKPISESQVILEYIDEAFTGASLLSGDPYERAVARFWVAYIDDKFITSWYPMILGKTREEKEEGLKQTFAAVNTLERALKDSSKGKPFFGGDTVGLVDITLGSLIAWMKATEVLTGAKIFDPAKTPLLAAWTERFAELDTTKKVLPDVAGYVEYVNKRRQTQAATAAVAAARAISALETVEAGAFRDRSSEGKTTNAAAAPFFGGDSIGFVDVVLGSYLGWFRVIEKMIGVRIMDAARTPRLAAWAERFEAADAVRGVLPDDVDKVINFLQACSTRDLAMAGSGELKLLGVWSSPYAIRVRVVLNLKSLPYEYVEENLGDKSDLLLASNPVHKSVPVLLHAGRPVNESQVIVQYIDEVWPGGAGGRPSVMPSDPYERAVARFWAAYVDDKVRPAWLAILFGSKTEEERAAAVAQAVAALETLEGAFGECSKGKPFFGGDGVGFVDVVLGGYLGWFTAIDKLIGRRLIDPARTPALAAWEERFRATDAAKGVVPDDADKLLEFRQTLLRWSASKAK</sequence>
<dbReference type="PANTHER" id="PTHR11260">
    <property type="entry name" value="GLUTATHIONE S-TRANSFERASE, GST, SUPERFAMILY, GST DOMAIN CONTAINING"/>
    <property type="match status" value="1"/>
</dbReference>
<dbReference type="eggNOG" id="KOG0406">
    <property type="taxonomic scope" value="Eukaryota"/>
</dbReference>
<dbReference type="SFLD" id="SFLDG00358">
    <property type="entry name" value="Main_(cytGST)"/>
    <property type="match status" value="3"/>
</dbReference>
<dbReference type="SUPFAM" id="SSF52833">
    <property type="entry name" value="Thioredoxin-like"/>
    <property type="match status" value="3"/>
</dbReference>
<dbReference type="GO" id="GO:0006749">
    <property type="term" value="P:glutathione metabolic process"/>
    <property type="evidence" value="ECO:0007669"/>
    <property type="project" value="InterPro"/>
</dbReference>
<evidence type="ECO:0000256" key="1">
    <source>
        <dbReference type="ARBA" id="ARBA00012452"/>
    </source>
</evidence>
<evidence type="ECO:0000256" key="2">
    <source>
        <dbReference type="ARBA" id="ARBA00022679"/>
    </source>
</evidence>
<dbReference type="Gene3D" id="3.40.30.10">
    <property type="entry name" value="Glutaredoxin"/>
    <property type="match status" value="3"/>
</dbReference>
<reference evidence="7" key="1">
    <citation type="submission" date="2015-04" db="UniProtKB">
        <authorList>
            <consortium name="EnsemblPlants"/>
        </authorList>
    </citation>
    <scope>IDENTIFICATION</scope>
    <source>
        <strain evidence="7">SL10</strain>
    </source>
</reference>
<dbReference type="PROSITE" id="PS50405">
    <property type="entry name" value="GST_CTER"/>
    <property type="match status" value="3"/>
</dbReference>
<dbReference type="GO" id="GO:0005737">
    <property type="term" value="C:cytoplasm"/>
    <property type="evidence" value="ECO:0007669"/>
    <property type="project" value="TreeGrafter"/>
</dbReference>
<dbReference type="InterPro" id="IPR010987">
    <property type="entry name" value="Glutathione-S-Trfase_C-like"/>
</dbReference>
<dbReference type="Proteomes" id="UP000006591">
    <property type="component" value="Chromosome 10"/>
</dbReference>
<dbReference type="Pfam" id="PF00043">
    <property type="entry name" value="GST_C"/>
    <property type="match status" value="1"/>
</dbReference>
<dbReference type="STRING" id="4536.A0A0E0IVE3"/>
<organism evidence="7">
    <name type="scientific">Oryza nivara</name>
    <name type="common">Indian wild rice</name>
    <name type="synonym">Oryza sativa f. spontanea</name>
    <dbReference type="NCBI Taxonomy" id="4536"/>
    <lineage>
        <taxon>Eukaryota</taxon>
        <taxon>Viridiplantae</taxon>
        <taxon>Streptophyta</taxon>
        <taxon>Embryophyta</taxon>
        <taxon>Tracheophyta</taxon>
        <taxon>Spermatophyta</taxon>
        <taxon>Magnoliopsida</taxon>
        <taxon>Liliopsida</taxon>
        <taxon>Poales</taxon>
        <taxon>Poaceae</taxon>
        <taxon>BOP clade</taxon>
        <taxon>Oryzoideae</taxon>
        <taxon>Oryzeae</taxon>
        <taxon>Oryzinae</taxon>
        <taxon>Oryza</taxon>
    </lineage>
</organism>
<dbReference type="InterPro" id="IPR040079">
    <property type="entry name" value="Glutathione_S-Trfase"/>
</dbReference>
<dbReference type="SFLD" id="SFLDS00019">
    <property type="entry name" value="Glutathione_Transferase_(cytos"/>
    <property type="match status" value="3"/>
</dbReference>